<keyword evidence="2" id="KW-1185">Reference proteome</keyword>
<keyword evidence="1" id="KW-0808">Transferase</keyword>
<dbReference type="Gene3D" id="3.30.420.300">
    <property type="entry name" value="2-keto-3-deoxy-galactonokinase, substrate binding domain"/>
    <property type="match status" value="1"/>
</dbReference>
<dbReference type="InterPro" id="IPR042257">
    <property type="entry name" value="DGOK_C"/>
</dbReference>
<gene>
    <name evidence="1" type="ORF">FHP25_17385</name>
</gene>
<dbReference type="Pfam" id="PF05035">
    <property type="entry name" value="DGOK"/>
    <property type="match status" value="1"/>
</dbReference>
<reference evidence="1 2" key="1">
    <citation type="submission" date="2019-06" db="EMBL/GenBank/DDBJ databases">
        <title>New taxonomy in bacterial strain CC-CFT640, isolated from vineyard.</title>
        <authorList>
            <person name="Lin S.-Y."/>
            <person name="Tsai C.-F."/>
            <person name="Young C.-C."/>
        </authorList>
    </citation>
    <scope>NUCLEOTIDE SEQUENCE [LARGE SCALE GENOMIC DNA]</scope>
    <source>
        <strain evidence="1 2">CC-CFT640</strain>
    </source>
</reference>
<dbReference type="OrthoDB" id="256574at2"/>
<name>A0A5C8PLB7_9HYPH</name>
<sequence length="320" mass="33222">MTAGDNTRTASASAALIAIDWGTSALRGWLLAPDGTVLDRRAGAQGIMAVPDGGFDAAYRAFTAEWRAQWPALPALAAGMIGSRQGWAEAPYVACPAGFADLSGRCIVVGVRDAVLTIVPGLSWQAPDAMIDVMRGEETQIFGAQQAGEKDGLFILPGTHSKWARVEAGRIVAFATCMTGELFAVLRAHSILGRMMPADGSMGHDPAAFDAGARDGLDNGHELLRRLFGVRTRGLFGRLAPQAAPSFLSGLLIGSEVRAAREAGRAGEGVSGATLIGDAVLCQRYAHVLAMAGIAARSADADVTPRGLWLLARAAGMIGA</sequence>
<protein>
    <submittedName>
        <fullName evidence="1">2-dehydro-3-deoxygalactonokinase</fullName>
    </submittedName>
</protein>
<keyword evidence="1" id="KW-0418">Kinase</keyword>
<accession>A0A5C8PLB7</accession>
<dbReference type="Gene3D" id="3.30.420.310">
    <property type="entry name" value="2-keto-3-deoxy-galactonokinase, C-terminal domain"/>
    <property type="match status" value="1"/>
</dbReference>
<evidence type="ECO:0000313" key="1">
    <source>
        <dbReference type="EMBL" id="TXL74262.1"/>
    </source>
</evidence>
<dbReference type="Proteomes" id="UP000321638">
    <property type="component" value="Unassembled WGS sequence"/>
</dbReference>
<dbReference type="RefSeq" id="WP_147848225.1">
    <property type="nucleotide sequence ID" value="NZ_VDUZ01000019.1"/>
</dbReference>
<dbReference type="GO" id="GO:0008671">
    <property type="term" value="F:2-dehydro-3-deoxygalactonokinase activity"/>
    <property type="evidence" value="ECO:0007669"/>
    <property type="project" value="InterPro"/>
</dbReference>
<organism evidence="1 2">
    <name type="scientific">Vineibacter terrae</name>
    <dbReference type="NCBI Taxonomy" id="2586908"/>
    <lineage>
        <taxon>Bacteria</taxon>
        <taxon>Pseudomonadati</taxon>
        <taxon>Pseudomonadota</taxon>
        <taxon>Alphaproteobacteria</taxon>
        <taxon>Hyphomicrobiales</taxon>
        <taxon>Vineibacter</taxon>
    </lineage>
</organism>
<proteinExistence type="predicted"/>
<dbReference type="CDD" id="cd24012">
    <property type="entry name" value="ASKHA_NBD_KDGal-kinase"/>
    <property type="match status" value="1"/>
</dbReference>
<comment type="caution">
    <text evidence="1">The sequence shown here is derived from an EMBL/GenBank/DDBJ whole genome shotgun (WGS) entry which is preliminary data.</text>
</comment>
<evidence type="ECO:0000313" key="2">
    <source>
        <dbReference type="Proteomes" id="UP000321638"/>
    </source>
</evidence>
<dbReference type="GO" id="GO:0034194">
    <property type="term" value="P:D-galactonate catabolic process"/>
    <property type="evidence" value="ECO:0007669"/>
    <property type="project" value="InterPro"/>
</dbReference>
<dbReference type="InterPro" id="IPR042258">
    <property type="entry name" value="DGOK_N"/>
</dbReference>
<dbReference type="AlphaFoldDB" id="A0A5C8PLB7"/>
<dbReference type="EMBL" id="VDUZ01000019">
    <property type="protein sequence ID" value="TXL74262.1"/>
    <property type="molecule type" value="Genomic_DNA"/>
</dbReference>
<dbReference type="InterPro" id="IPR007729">
    <property type="entry name" value="DGOK"/>
</dbReference>